<evidence type="ECO:0000259" key="4">
    <source>
        <dbReference type="PROSITE" id="PS51720"/>
    </source>
</evidence>
<dbReference type="PROSITE" id="PS51720">
    <property type="entry name" value="G_AIG1"/>
    <property type="match status" value="1"/>
</dbReference>
<evidence type="ECO:0000256" key="1">
    <source>
        <dbReference type="ARBA" id="ARBA00008535"/>
    </source>
</evidence>
<dbReference type="Pfam" id="PF04548">
    <property type="entry name" value="AIG1"/>
    <property type="match status" value="1"/>
</dbReference>
<proteinExistence type="inferred from homology"/>
<dbReference type="PANTHER" id="PTHR10903:SF170">
    <property type="entry name" value="GTPASE IMAP FAMILY MEMBER 7"/>
    <property type="match status" value="1"/>
</dbReference>
<comment type="similarity">
    <text evidence="1">Belongs to the TRAFAC class TrmE-Era-EngA-EngB-Septin-like GTPase superfamily. AIG1/Toc34/Toc159-like paraseptin GTPase family. IAN subfamily.</text>
</comment>
<keyword evidence="3" id="KW-0342">GTP-binding</keyword>
<dbReference type="EMBL" id="JAOTOJ010000008">
    <property type="protein sequence ID" value="KAK9395904.1"/>
    <property type="molecule type" value="Genomic_DNA"/>
</dbReference>
<name>A0AAW1B1Z5_CROAD</name>
<organism evidence="5 6">
    <name type="scientific">Crotalus adamanteus</name>
    <name type="common">Eastern diamondback rattlesnake</name>
    <dbReference type="NCBI Taxonomy" id="8729"/>
    <lineage>
        <taxon>Eukaryota</taxon>
        <taxon>Metazoa</taxon>
        <taxon>Chordata</taxon>
        <taxon>Craniata</taxon>
        <taxon>Vertebrata</taxon>
        <taxon>Euteleostomi</taxon>
        <taxon>Lepidosauria</taxon>
        <taxon>Squamata</taxon>
        <taxon>Bifurcata</taxon>
        <taxon>Unidentata</taxon>
        <taxon>Episquamata</taxon>
        <taxon>Toxicofera</taxon>
        <taxon>Serpentes</taxon>
        <taxon>Colubroidea</taxon>
        <taxon>Viperidae</taxon>
        <taxon>Crotalinae</taxon>
        <taxon>Crotalus</taxon>
    </lineage>
</organism>
<dbReference type="Proteomes" id="UP001474421">
    <property type="component" value="Unassembled WGS sequence"/>
</dbReference>
<gene>
    <name evidence="5" type="ORF">NXF25_019265</name>
</gene>
<dbReference type="PANTHER" id="PTHR10903">
    <property type="entry name" value="GTPASE, IMAP FAMILY MEMBER-RELATED"/>
    <property type="match status" value="1"/>
</dbReference>
<feature type="domain" description="AIG1-type G" evidence="4">
    <location>
        <begin position="24"/>
        <end position="231"/>
    </location>
</feature>
<dbReference type="AlphaFoldDB" id="A0AAW1B1Z5"/>
<dbReference type="FunFam" id="3.40.50.300:FF:000366">
    <property type="entry name" value="GTPase, IMAP family member 2"/>
    <property type="match status" value="1"/>
</dbReference>
<evidence type="ECO:0000256" key="3">
    <source>
        <dbReference type="ARBA" id="ARBA00023134"/>
    </source>
</evidence>
<dbReference type="InterPro" id="IPR045058">
    <property type="entry name" value="GIMA/IAN/Toc"/>
</dbReference>
<dbReference type="InterPro" id="IPR027417">
    <property type="entry name" value="P-loop_NTPase"/>
</dbReference>
<sequence length="268" mass="30373">MAVDSGQGGDSMDAARGLPWAGWGPDPRIVLLAGPEVGKSATGKHHPGKPRPFESESCYRSISKDCQREESLWNGRKVVVVDTPGLFRPWGSESLKPIVELVKCMKFCAPGPHAILLVMRLGRWTQEEKETLQLVKEVFRDRKGKNYLILLFTHKEDLEGETLEEFIAQRDVALRELVAYWWAPLPWPSTNKAEGEERESQVAELKRMIDQLVGKNRDVTCYLEVLLRVDHKALQRNAWPLLVFSPLTDAEKAFSRRSKGHNPAFPSF</sequence>
<dbReference type="Gene3D" id="3.40.50.300">
    <property type="entry name" value="P-loop containing nucleotide triphosphate hydrolases"/>
    <property type="match status" value="1"/>
</dbReference>
<reference evidence="5 6" key="1">
    <citation type="journal article" date="2024" name="Proc. Natl. Acad. Sci. U.S.A.">
        <title>The genetic regulatory architecture and epigenomic basis for age-related changes in rattlesnake venom.</title>
        <authorList>
            <person name="Hogan M.P."/>
            <person name="Holding M.L."/>
            <person name="Nystrom G.S."/>
            <person name="Colston T.J."/>
            <person name="Bartlett D.A."/>
            <person name="Mason A.J."/>
            <person name="Ellsworth S.A."/>
            <person name="Rautsaw R.M."/>
            <person name="Lawrence K.C."/>
            <person name="Strickland J.L."/>
            <person name="He B."/>
            <person name="Fraser P."/>
            <person name="Margres M.J."/>
            <person name="Gilbert D.M."/>
            <person name="Gibbs H.L."/>
            <person name="Parkinson C.L."/>
            <person name="Rokyta D.R."/>
        </authorList>
    </citation>
    <scope>NUCLEOTIDE SEQUENCE [LARGE SCALE GENOMIC DNA]</scope>
    <source>
        <strain evidence="5">DRR0105</strain>
    </source>
</reference>
<keyword evidence="2" id="KW-0547">Nucleotide-binding</keyword>
<comment type="caution">
    <text evidence="5">The sequence shown here is derived from an EMBL/GenBank/DDBJ whole genome shotgun (WGS) entry which is preliminary data.</text>
</comment>
<dbReference type="InterPro" id="IPR006703">
    <property type="entry name" value="G_AIG1"/>
</dbReference>
<protein>
    <submittedName>
        <fullName evidence="5">GTPase IMAP family member 7-like</fullName>
    </submittedName>
</protein>
<dbReference type="SUPFAM" id="SSF52540">
    <property type="entry name" value="P-loop containing nucleoside triphosphate hydrolases"/>
    <property type="match status" value="1"/>
</dbReference>
<evidence type="ECO:0000256" key="2">
    <source>
        <dbReference type="ARBA" id="ARBA00022741"/>
    </source>
</evidence>
<evidence type="ECO:0000313" key="5">
    <source>
        <dbReference type="EMBL" id="KAK9395904.1"/>
    </source>
</evidence>
<dbReference type="GO" id="GO:0005525">
    <property type="term" value="F:GTP binding"/>
    <property type="evidence" value="ECO:0007669"/>
    <property type="project" value="UniProtKB-KW"/>
</dbReference>
<keyword evidence="6" id="KW-1185">Reference proteome</keyword>
<accession>A0AAW1B1Z5</accession>
<evidence type="ECO:0000313" key="6">
    <source>
        <dbReference type="Proteomes" id="UP001474421"/>
    </source>
</evidence>